<dbReference type="GO" id="GO:0005829">
    <property type="term" value="C:cytosol"/>
    <property type="evidence" value="ECO:0007669"/>
    <property type="project" value="TreeGrafter"/>
</dbReference>
<evidence type="ECO:0000256" key="3">
    <source>
        <dbReference type="ARBA" id="ARBA00012929"/>
    </source>
</evidence>
<dbReference type="OrthoDB" id="9803892at2"/>
<reference evidence="8 9" key="1">
    <citation type="submission" date="2007-10" db="EMBL/GenBank/DDBJ databases">
        <title>Complete sequence of Shewanella pealeana ATCC 700345.</title>
        <authorList>
            <consortium name="US DOE Joint Genome Institute"/>
            <person name="Copeland A."/>
            <person name="Lucas S."/>
            <person name="Lapidus A."/>
            <person name="Barry K."/>
            <person name="Glavina del Rio T."/>
            <person name="Dalin E."/>
            <person name="Tice H."/>
            <person name="Pitluck S."/>
            <person name="Chertkov O."/>
            <person name="Brettin T."/>
            <person name="Bruce D."/>
            <person name="Detter J.C."/>
            <person name="Han C."/>
            <person name="Schmutz J."/>
            <person name="Larimer F."/>
            <person name="Land M."/>
            <person name="Hauser L."/>
            <person name="Kyrpides N."/>
            <person name="Kim E."/>
            <person name="Zhao J.-S.Z."/>
            <person name="Manno D."/>
            <person name="Hawari J."/>
            <person name="Richardson P."/>
        </authorList>
    </citation>
    <scope>NUCLEOTIDE SEQUENCE [LARGE SCALE GENOMIC DNA]</scope>
    <source>
        <strain evidence="9">ATCC 700345 / ANG-SQ1</strain>
    </source>
</reference>
<dbReference type="Proteomes" id="UP000002608">
    <property type="component" value="Chromosome"/>
</dbReference>
<dbReference type="Pfam" id="PF04321">
    <property type="entry name" value="RmlD_sub_bind"/>
    <property type="match status" value="1"/>
</dbReference>
<dbReference type="UniPathway" id="UPA00281"/>
<dbReference type="KEGG" id="spl:Spea_1437"/>
<keyword evidence="6" id="KW-0521">NADP</keyword>
<dbReference type="RefSeq" id="WP_012154688.1">
    <property type="nucleotide sequence ID" value="NC_009901.1"/>
</dbReference>
<protein>
    <recommendedName>
        <fullName evidence="4 6">dTDP-4-dehydrorhamnose reductase</fullName>
        <ecNumber evidence="3 6">1.1.1.133</ecNumber>
    </recommendedName>
</protein>
<dbReference type="HOGENOM" id="CLU_045518_1_2_6"/>
<dbReference type="PANTHER" id="PTHR10491">
    <property type="entry name" value="DTDP-4-DEHYDRORHAMNOSE REDUCTASE"/>
    <property type="match status" value="1"/>
</dbReference>
<organism evidence="8 9">
    <name type="scientific">Shewanella pealeana (strain ATCC 700345 / ANG-SQ1)</name>
    <dbReference type="NCBI Taxonomy" id="398579"/>
    <lineage>
        <taxon>Bacteria</taxon>
        <taxon>Pseudomonadati</taxon>
        <taxon>Pseudomonadota</taxon>
        <taxon>Gammaproteobacteria</taxon>
        <taxon>Alteromonadales</taxon>
        <taxon>Shewanellaceae</taxon>
        <taxon>Shewanella</taxon>
    </lineage>
</organism>
<accession>A8H2H5</accession>
<dbReference type="GO" id="GO:0008831">
    <property type="term" value="F:dTDP-4-dehydrorhamnose reductase activity"/>
    <property type="evidence" value="ECO:0007669"/>
    <property type="project" value="UniProtKB-EC"/>
</dbReference>
<evidence type="ECO:0000256" key="6">
    <source>
        <dbReference type="RuleBase" id="RU364082"/>
    </source>
</evidence>
<dbReference type="CDD" id="cd05254">
    <property type="entry name" value="dTDP_HR_like_SDR_e"/>
    <property type="match status" value="1"/>
</dbReference>
<evidence type="ECO:0000256" key="4">
    <source>
        <dbReference type="ARBA" id="ARBA00017099"/>
    </source>
</evidence>
<proteinExistence type="inferred from homology"/>
<name>A8H2H5_SHEPA</name>
<dbReference type="NCBIfam" id="TIGR01214">
    <property type="entry name" value="rmlD"/>
    <property type="match status" value="1"/>
</dbReference>
<evidence type="ECO:0000313" key="8">
    <source>
        <dbReference type="EMBL" id="ABV86762.1"/>
    </source>
</evidence>
<dbReference type="AlphaFoldDB" id="A8H2H5"/>
<evidence type="ECO:0000256" key="1">
    <source>
        <dbReference type="ARBA" id="ARBA00004781"/>
    </source>
</evidence>
<dbReference type="InterPro" id="IPR036291">
    <property type="entry name" value="NAD(P)-bd_dom_sf"/>
</dbReference>
<evidence type="ECO:0000256" key="2">
    <source>
        <dbReference type="ARBA" id="ARBA00010944"/>
    </source>
</evidence>
<feature type="domain" description="RmlD-like substrate binding" evidence="7">
    <location>
        <begin position="1"/>
        <end position="354"/>
    </location>
</feature>
<evidence type="ECO:0000256" key="5">
    <source>
        <dbReference type="ARBA" id="ARBA00048200"/>
    </source>
</evidence>
<evidence type="ECO:0000313" key="9">
    <source>
        <dbReference type="Proteomes" id="UP000002608"/>
    </source>
</evidence>
<comment type="function">
    <text evidence="6">Catalyzes the reduction of dTDP-6-deoxy-L-lyxo-4-hexulose to yield dTDP-L-rhamnose.</text>
</comment>
<evidence type="ECO:0000259" key="7">
    <source>
        <dbReference type="Pfam" id="PF04321"/>
    </source>
</evidence>
<dbReference type="eggNOG" id="COG1091">
    <property type="taxonomic scope" value="Bacteria"/>
</dbReference>
<keyword evidence="6 8" id="KW-0560">Oxidoreductase</keyword>
<sequence length="363" mass="39884">MRILITGAAGQLGQALLSIAGLTQVNLAERTVAQQMLVALLPEALECIETTDEVIGVSHQALDICDIDSIRKAFDTIAPDVVINCAAYNAVDKAEFDIDKAMLINAEGPKLLAGECQRHNIRLVHISTDFVFDGELLRAYTEQDSPAPLSVYGKSKLEGERWVSDILGSKATIIRTSWLYSCYGHNFVKTMQSLFKVKESLSVINDQYGSPTWCEALAVAIFMLVKQTQATILTRPSVCEDKPAKGLADLYHYAASASASWYEFACEIQRQAGSVTELAPSTKLSQNKEFAPNSADCSILPITTKAWQELHDNRLALRPKQSALNTQKLCHQLAIEPGSLLTATWQQQLAAMVSYQKVKSRES</sequence>
<dbReference type="PANTHER" id="PTHR10491:SF4">
    <property type="entry name" value="METHIONINE ADENOSYLTRANSFERASE 2 SUBUNIT BETA"/>
    <property type="match status" value="1"/>
</dbReference>
<comment type="pathway">
    <text evidence="1 6">Carbohydrate biosynthesis; dTDP-L-rhamnose biosynthesis.</text>
</comment>
<dbReference type="EC" id="1.1.1.133" evidence="3 6"/>
<comment type="similarity">
    <text evidence="2 6">Belongs to the dTDP-4-dehydrorhamnose reductase family.</text>
</comment>
<keyword evidence="9" id="KW-1185">Reference proteome</keyword>
<dbReference type="Gene3D" id="3.90.25.10">
    <property type="entry name" value="UDP-galactose 4-epimerase, domain 1"/>
    <property type="match status" value="1"/>
</dbReference>
<dbReference type="GO" id="GO:0009243">
    <property type="term" value="P:O antigen biosynthetic process"/>
    <property type="evidence" value="ECO:0007669"/>
    <property type="project" value="UniProtKB-UniPathway"/>
</dbReference>
<gene>
    <name evidence="8" type="ordered locus">Spea_1437</name>
</gene>
<dbReference type="SUPFAM" id="SSF51735">
    <property type="entry name" value="NAD(P)-binding Rossmann-fold domains"/>
    <property type="match status" value="1"/>
</dbReference>
<comment type="cofactor">
    <cofactor evidence="6">
        <name>Mg(2+)</name>
        <dbReference type="ChEBI" id="CHEBI:18420"/>
    </cofactor>
    <text evidence="6">Binds 1 Mg(2+) ion per monomer.</text>
</comment>
<dbReference type="InterPro" id="IPR005913">
    <property type="entry name" value="dTDP_dehydrorham_reduct"/>
</dbReference>
<comment type="catalytic activity">
    <reaction evidence="5 6">
        <text>dTDP-beta-L-rhamnose + NADP(+) = dTDP-4-dehydro-beta-L-rhamnose + NADPH + H(+)</text>
        <dbReference type="Rhea" id="RHEA:21796"/>
        <dbReference type="ChEBI" id="CHEBI:15378"/>
        <dbReference type="ChEBI" id="CHEBI:57510"/>
        <dbReference type="ChEBI" id="CHEBI:57783"/>
        <dbReference type="ChEBI" id="CHEBI:58349"/>
        <dbReference type="ChEBI" id="CHEBI:62830"/>
        <dbReference type="EC" id="1.1.1.133"/>
    </reaction>
</comment>
<dbReference type="Gene3D" id="3.40.50.720">
    <property type="entry name" value="NAD(P)-binding Rossmann-like Domain"/>
    <property type="match status" value="1"/>
</dbReference>
<dbReference type="InterPro" id="IPR029903">
    <property type="entry name" value="RmlD-like-bd"/>
</dbReference>
<dbReference type="UniPathway" id="UPA00124"/>
<dbReference type="STRING" id="398579.Spea_1437"/>
<dbReference type="EMBL" id="CP000851">
    <property type="protein sequence ID" value="ABV86762.1"/>
    <property type="molecule type" value="Genomic_DNA"/>
</dbReference>
<dbReference type="GO" id="GO:0019305">
    <property type="term" value="P:dTDP-rhamnose biosynthetic process"/>
    <property type="evidence" value="ECO:0007669"/>
    <property type="project" value="UniProtKB-UniPathway"/>
</dbReference>